<evidence type="ECO:0000256" key="1">
    <source>
        <dbReference type="SAM" id="MobiDB-lite"/>
    </source>
</evidence>
<dbReference type="PANTHER" id="PTHR47018">
    <property type="entry name" value="CXC DOMAIN-CONTAINING PROTEIN-RELATED"/>
    <property type="match status" value="1"/>
</dbReference>
<dbReference type="Proteomes" id="UP000747542">
    <property type="component" value="Unassembled WGS sequence"/>
</dbReference>
<gene>
    <name evidence="3" type="ORF">Hamer_G001423</name>
</gene>
<feature type="compositionally biased region" description="Gly residues" evidence="1">
    <location>
        <begin position="205"/>
        <end position="216"/>
    </location>
</feature>
<keyword evidence="2" id="KW-0812">Transmembrane</keyword>
<evidence type="ECO:0000256" key="2">
    <source>
        <dbReference type="SAM" id="Phobius"/>
    </source>
</evidence>
<feature type="transmembrane region" description="Helical" evidence="2">
    <location>
        <begin position="405"/>
        <end position="429"/>
    </location>
</feature>
<evidence type="ECO:0000313" key="3">
    <source>
        <dbReference type="EMBL" id="KAG7175358.1"/>
    </source>
</evidence>
<dbReference type="AlphaFoldDB" id="A0A8J5N9Q5"/>
<name>A0A8J5N9Q5_HOMAM</name>
<proteinExistence type="predicted"/>
<keyword evidence="2" id="KW-0472">Membrane</keyword>
<feature type="transmembrane region" description="Helical" evidence="2">
    <location>
        <begin position="276"/>
        <end position="303"/>
    </location>
</feature>
<accession>A0A8J5N9Q5</accession>
<feature type="transmembrane region" description="Helical" evidence="2">
    <location>
        <begin position="381"/>
        <end position="399"/>
    </location>
</feature>
<evidence type="ECO:0000313" key="4">
    <source>
        <dbReference type="Proteomes" id="UP000747542"/>
    </source>
</evidence>
<keyword evidence="2" id="KW-1133">Transmembrane helix</keyword>
<reference evidence="3" key="1">
    <citation type="journal article" date="2021" name="Sci. Adv.">
        <title>The American lobster genome reveals insights on longevity, neural, and immune adaptations.</title>
        <authorList>
            <person name="Polinski J.M."/>
            <person name="Zimin A.V."/>
            <person name="Clark K.F."/>
            <person name="Kohn A.B."/>
            <person name="Sadowski N."/>
            <person name="Timp W."/>
            <person name="Ptitsyn A."/>
            <person name="Khanna P."/>
            <person name="Romanova D.Y."/>
            <person name="Williams P."/>
            <person name="Greenwood S.J."/>
            <person name="Moroz L.L."/>
            <person name="Walt D.R."/>
            <person name="Bodnar A.G."/>
        </authorList>
    </citation>
    <scope>NUCLEOTIDE SEQUENCE</scope>
    <source>
        <strain evidence="3">GMGI-L3</strain>
    </source>
</reference>
<protein>
    <submittedName>
        <fullName evidence="3">Uncharacterized protein</fullName>
    </submittedName>
</protein>
<feature type="compositionally biased region" description="Basic and acidic residues" evidence="1">
    <location>
        <begin position="230"/>
        <end position="241"/>
    </location>
</feature>
<dbReference type="PANTHER" id="PTHR47018:SF2">
    <property type="entry name" value="TESMIN_TSO1-LIKE CXC DOMAIN-CONTAINING PROTEIN"/>
    <property type="match status" value="1"/>
</dbReference>
<organism evidence="3 4">
    <name type="scientific">Homarus americanus</name>
    <name type="common">American lobster</name>
    <dbReference type="NCBI Taxonomy" id="6706"/>
    <lineage>
        <taxon>Eukaryota</taxon>
        <taxon>Metazoa</taxon>
        <taxon>Ecdysozoa</taxon>
        <taxon>Arthropoda</taxon>
        <taxon>Crustacea</taxon>
        <taxon>Multicrustacea</taxon>
        <taxon>Malacostraca</taxon>
        <taxon>Eumalacostraca</taxon>
        <taxon>Eucarida</taxon>
        <taxon>Decapoda</taxon>
        <taxon>Pleocyemata</taxon>
        <taxon>Astacidea</taxon>
        <taxon>Nephropoidea</taxon>
        <taxon>Nephropidae</taxon>
        <taxon>Homarus</taxon>
    </lineage>
</organism>
<dbReference type="EMBL" id="JAHLQT010006108">
    <property type="protein sequence ID" value="KAG7175358.1"/>
    <property type="molecule type" value="Genomic_DNA"/>
</dbReference>
<sequence length="889" mass="99684">MKQKQQELSGSWLRRVFWYLSRAVSQVFGDHKTDCCCSGTHHSLHKTGVAQVPTTAYIRHRCCSGTHHSLHKTGVAQVPTTAYTRHRCCSGTHHSLHKTQVLLRYPSQPTQDTGVAQVPTTAYTGYRRCSVGRASPTNLRDQWRSVGGGEEWAVSRRWRGMVAVARSGMWRVMVAVVRWRVMVAVAKSGRWRGVGSGEEWEVARSGGGGVGVGGEGGGEEWEVARSGGGGEREVARSGRWRGEGGGEEWEVARSGRWREVGGSYGGNKEGINGRCVLFVLLCVSVSLYVSVSLSVPVSLYVFMSLSVPVSLYVFMSLSVPVSLYVFMSLSVPVSLYVFMSLSVPVSLYVFLSLSVPVSLYVFLSLSVPVSLYVFMSLSVPVSLYVFLSLSVPVSLYVFLSLSVSLSLYVFMSLSVPVSLHVFLSLSLWAPVHIRDMKSLPHSIKDQFLNNSHTMKKFCAIPIEQTHEQENKVVKSSGGCIGLMDNSHAFKRWMSELHQKSVAESIRNLDNTGKRQYQEYVRNVLEDRSISIHERVQKNLLPLFKNAQPKRTSSQGKNIKELFGQLYSISLCRIELGILTIFSLIKLRQTSLSATKSQLLRSLEQSDQPEVPSSYNRKIMDGAVIVHSLATASVSRIEEYADTLLIAYLQNQLRNDSLLDTESPREREFAEGCQLRQKFRAIGWISFMLKKIINKFLTFLHKKLLISPSHHPRLSTSHQRDQKATPELLITSYMSCSMEGNLSKSEQWTLMSTPFLVDVFGELTTTQTLADIWVTFEMGNYRYLSINTICSSLGCQKSLSLSVFHALSGCDVTSAFKRKKESCRSRSNVLVEETIHVAHEAKQTFNVHIFAIASAVKLSRLNIRFKAIIPPEESLKWMFLFPRFQDNEKH</sequence>
<feature type="region of interest" description="Disordered" evidence="1">
    <location>
        <begin position="205"/>
        <end position="241"/>
    </location>
</feature>
<keyword evidence="4" id="KW-1185">Reference proteome</keyword>
<comment type="caution">
    <text evidence="3">The sequence shown here is derived from an EMBL/GenBank/DDBJ whole genome shotgun (WGS) entry which is preliminary data.</text>
</comment>
<feature type="transmembrane region" description="Helical" evidence="2">
    <location>
        <begin position="309"/>
        <end position="326"/>
    </location>
</feature>